<keyword evidence="2" id="KW-1185">Reference proteome</keyword>
<protein>
    <recommendedName>
        <fullName evidence="3">Fibronectin type-III domain-containing protein</fullName>
    </recommendedName>
</protein>
<reference evidence="1" key="1">
    <citation type="submission" date="2021-12" db="EMBL/GenBank/DDBJ databases">
        <authorList>
            <person name="Rodrigo-Torres L."/>
            <person name="Arahal R. D."/>
            <person name="Lucena T."/>
        </authorList>
    </citation>
    <scope>NUCLEOTIDE SEQUENCE</scope>
    <source>
        <strain evidence="1">CECT 8858</strain>
    </source>
</reference>
<proteinExistence type="predicted"/>
<sequence>MKKILSLVFILFVANSCKTKEIVPIPPTLGIVSASELLINSARLSSEISNLGNQYISEYGFVYSETNAEPTLADSKISHGAVTAVNVSSLTFSDLVQGLKPSTNYKVRSYATIASGTIFGAVITFNTSDIIQPAIKTDAVILVFENTAKLRGILENKGTYDVSEYGICWSASNVIPTTADAKSSRINNPNVFPSIFTEDAANLTPNTTYYFRAFVVSNGITSYGNVLTFKTLAIRQPTIETLAAQTITVNSVKVNGVVATQGSYDITEYGICWSQRFTTPTTEHSKSKIIGNISNFPANFVVDIYNLPEGGTFYYRAYVISNGITTYGEVFTYTLHVDGFPRLTTDNSFNISNLSQRLQGTILEKGDFGITEYGMCWGYEDAFTTPNTCQNKGSILGSPTIFPNVFTIDATNLNVGTVYFYRSYLISNGVTTFGTQKYFIISNN</sequence>
<dbReference type="Proteomes" id="UP000837932">
    <property type="component" value="Unassembled WGS sequence"/>
</dbReference>
<organism evidence="1 2">
    <name type="scientific">Emticicia aquatica</name>
    <dbReference type="NCBI Taxonomy" id="1681835"/>
    <lineage>
        <taxon>Bacteria</taxon>
        <taxon>Pseudomonadati</taxon>
        <taxon>Bacteroidota</taxon>
        <taxon>Cytophagia</taxon>
        <taxon>Cytophagales</taxon>
        <taxon>Leadbetterellaceae</taxon>
        <taxon>Emticicia</taxon>
    </lineage>
</organism>
<evidence type="ECO:0008006" key="3">
    <source>
        <dbReference type="Google" id="ProtNLM"/>
    </source>
</evidence>
<dbReference type="RefSeq" id="WP_238805560.1">
    <property type="nucleotide sequence ID" value="NZ_CAKLPY010000001.1"/>
</dbReference>
<name>A0ABM9AMZ2_9BACT</name>
<comment type="caution">
    <text evidence="1">The sequence shown here is derived from an EMBL/GenBank/DDBJ whole genome shotgun (WGS) entry which is preliminary data.</text>
</comment>
<accession>A0ABM9AMZ2</accession>
<dbReference type="EMBL" id="CAKLPY010000001">
    <property type="protein sequence ID" value="CAH0995159.1"/>
    <property type="molecule type" value="Genomic_DNA"/>
</dbReference>
<gene>
    <name evidence="1" type="ORF">EMA8858_01279</name>
</gene>
<evidence type="ECO:0000313" key="1">
    <source>
        <dbReference type="EMBL" id="CAH0995159.1"/>
    </source>
</evidence>
<evidence type="ECO:0000313" key="2">
    <source>
        <dbReference type="Proteomes" id="UP000837932"/>
    </source>
</evidence>